<dbReference type="PANTHER" id="PTHR47027:SF20">
    <property type="entry name" value="REVERSE TRANSCRIPTASE-LIKE PROTEIN WITH RNA-DIRECTED DNA POLYMERASE DOMAIN"/>
    <property type="match status" value="1"/>
</dbReference>
<gene>
    <name evidence="3" type="ORF">KI387_038122</name>
</gene>
<dbReference type="PANTHER" id="PTHR47027">
    <property type="entry name" value="REVERSE TRANSCRIPTASE DOMAIN-CONTAINING PROTEIN"/>
    <property type="match status" value="1"/>
</dbReference>
<evidence type="ECO:0000256" key="1">
    <source>
        <dbReference type="SAM" id="MobiDB-lite"/>
    </source>
</evidence>
<name>A0AA38FT27_TAXCH</name>
<feature type="domain" description="Reverse transcriptase" evidence="2">
    <location>
        <begin position="1"/>
        <end position="64"/>
    </location>
</feature>
<evidence type="ECO:0000313" key="3">
    <source>
        <dbReference type="EMBL" id="KAH9310211.1"/>
    </source>
</evidence>
<evidence type="ECO:0000259" key="2">
    <source>
        <dbReference type="PROSITE" id="PS50878"/>
    </source>
</evidence>
<dbReference type="Proteomes" id="UP000824469">
    <property type="component" value="Unassembled WGS sequence"/>
</dbReference>
<reference evidence="3 4" key="1">
    <citation type="journal article" date="2021" name="Nat. Plants">
        <title>The Taxus genome provides insights into paclitaxel biosynthesis.</title>
        <authorList>
            <person name="Xiong X."/>
            <person name="Gou J."/>
            <person name="Liao Q."/>
            <person name="Li Y."/>
            <person name="Zhou Q."/>
            <person name="Bi G."/>
            <person name="Li C."/>
            <person name="Du R."/>
            <person name="Wang X."/>
            <person name="Sun T."/>
            <person name="Guo L."/>
            <person name="Liang H."/>
            <person name="Lu P."/>
            <person name="Wu Y."/>
            <person name="Zhang Z."/>
            <person name="Ro D.K."/>
            <person name="Shang Y."/>
            <person name="Huang S."/>
            <person name="Yan J."/>
        </authorList>
    </citation>
    <scope>NUCLEOTIDE SEQUENCE [LARGE SCALE GENOMIC DNA]</scope>
    <source>
        <strain evidence="3">Ta-2019</strain>
    </source>
</reference>
<feature type="region of interest" description="Disordered" evidence="1">
    <location>
        <begin position="574"/>
        <end position="657"/>
    </location>
</feature>
<dbReference type="InterPro" id="IPR021109">
    <property type="entry name" value="Peptidase_aspartic_dom_sf"/>
</dbReference>
<evidence type="ECO:0000313" key="4">
    <source>
        <dbReference type="Proteomes" id="UP000824469"/>
    </source>
</evidence>
<feature type="compositionally biased region" description="Polar residues" evidence="1">
    <location>
        <begin position="641"/>
        <end position="657"/>
    </location>
</feature>
<accession>A0AA38FT27</accession>
<feature type="compositionally biased region" description="Polar residues" evidence="1">
    <location>
        <begin position="608"/>
        <end position="635"/>
    </location>
</feature>
<keyword evidence="4" id="KW-1185">Reference proteome</keyword>
<comment type="caution">
    <text evidence="3">The sequence shown here is derived from an EMBL/GenBank/DDBJ whole genome shotgun (WGS) entry which is preliminary data.</text>
</comment>
<sequence>MLLYADDLILMAKTKQGLQEHLKVLELFCQEVGMQVNIGKTKIMIFTLKKKKEQVSFEFDGDSLQVVKEYKYLGLDFHTNLSWETCRAKRIQEGGKLYICFKTDADIRIMGLEYQIEPFWVTGNPGVGYVCLLFEAKYVSLRHYSNGCHFFSRCTLVPIVPLFFILEMMWDDLLLRDEHAKVFHSLLHQKKEMQKTNGFPDSHSVEARALQFMNVSGLELVHPKIVGTGKILKFNAHCEQIMMKGKAVWVIQAYDYDKKQDVEFHYLFSDFSYHSHSNVLVGSFSLLSDLGDQIEELGDGVIERVDGESKRHEWKENSDTTSGTDTLQISRMMRHVILDTHHQMGGDKDALQESICRCQMNEERSYTVLNFAELSVPTEGKQKGELTITYISVTKVLIGKTTTEGLKQDTQTLMNALFLKLDKENTEKGKIQKQGFHLCEIIAKVAKPSSHPILAHEQVCNHLVKEVEDAGNQVKAIDEWKIQIIHQASIQLSEVTNHLEVMKDELSHLKQLMTSIVDENTVFKNNLEILVEINKLPKDVLIAEQLVRDGLVERVMAINLWWSQGLKHVMQNPPKVAKGEREDPGPDVTILKRGSPLPSSLAPRDKQIMSSNQQQRTTGQTTESNGHNNSPNNASCGILSNPKNTPPLNNVATSSPSTSERIEPFYVSLLINGYKLSNCILDFGASDNVMPAKLADALGLTLTKTIGRDKNSRADSLGVVAALLNLDQPPALFKQVDYKVEMVFHLKLLDNAQQWKVFNDDKKIDAFLQQQDNFEEIYYKGITSPPRQTIVGEVDSKIAGSQEIIQLKGNTIPKGLVSLEEMFDKHDQMLKKNEESEESSSSDTQLLILGADTDPKLVNLGAHISKNEFKSMSDTLNISSESEEISRYAQIDPITRDSDIIKRKRAQIKIFPAMMKRDEREGSTGSCIASRFADINDTDTCPEPISNLIDRSGAGRTSLMREIKSNGIIQASAFPVIAQMPEFVMECARSYHHLSRTIWDATGKTLIILDAKFINYFLNIPTRPMVIAINMLDGDNIWEKYIVDCVGIMNSRYMKNNRSPSKLPRTLPRSNLVQEVDDITKFLCKLNGEANTHNFRSWMHAFVRTIEINRADSIINWATSPSSYEV</sequence>
<dbReference type="AlphaFoldDB" id="A0AA38FT27"/>
<proteinExistence type="predicted"/>
<dbReference type="EMBL" id="JAHRHJ020000007">
    <property type="protein sequence ID" value="KAH9310211.1"/>
    <property type="molecule type" value="Genomic_DNA"/>
</dbReference>
<protein>
    <recommendedName>
        <fullName evidence="2">Reverse transcriptase domain-containing protein</fullName>
    </recommendedName>
</protein>
<dbReference type="Gene3D" id="2.40.70.10">
    <property type="entry name" value="Acid Proteases"/>
    <property type="match status" value="1"/>
</dbReference>
<dbReference type="Pfam" id="PF00078">
    <property type="entry name" value="RVT_1"/>
    <property type="match status" value="1"/>
</dbReference>
<dbReference type="InterPro" id="IPR000477">
    <property type="entry name" value="RT_dom"/>
</dbReference>
<dbReference type="PROSITE" id="PS50878">
    <property type="entry name" value="RT_POL"/>
    <property type="match status" value="1"/>
</dbReference>
<organism evidence="3 4">
    <name type="scientific">Taxus chinensis</name>
    <name type="common">Chinese yew</name>
    <name type="synonym">Taxus wallichiana var. chinensis</name>
    <dbReference type="NCBI Taxonomy" id="29808"/>
    <lineage>
        <taxon>Eukaryota</taxon>
        <taxon>Viridiplantae</taxon>
        <taxon>Streptophyta</taxon>
        <taxon>Embryophyta</taxon>
        <taxon>Tracheophyta</taxon>
        <taxon>Spermatophyta</taxon>
        <taxon>Pinopsida</taxon>
        <taxon>Pinidae</taxon>
        <taxon>Conifers II</taxon>
        <taxon>Cupressales</taxon>
        <taxon>Taxaceae</taxon>
        <taxon>Taxus</taxon>
    </lineage>
</organism>